<accession>A0A162GC25</accession>
<evidence type="ECO:0000313" key="1">
    <source>
        <dbReference type="EMBL" id="KZU92180.1"/>
    </source>
</evidence>
<comment type="caution">
    <text evidence="1">The sequence shown here is derived from an EMBL/GenBank/DDBJ whole genome shotgun (WGS) entry which is preliminary data.</text>
</comment>
<reference evidence="1 2" key="1">
    <citation type="submission" date="2016-03" db="EMBL/GenBank/DDBJ databases">
        <title>Comparative genomics of 54 Lactobacillus plantarum strains reveals genomic uncoupling from niche constraints.</title>
        <authorList>
            <person name="Martino M.E."/>
        </authorList>
    </citation>
    <scope>NUCLEOTIDE SEQUENCE [LARGE SCALE GENOMIC DNA]</scope>
    <source>
        <strain evidence="1 2">19.1</strain>
    </source>
</reference>
<dbReference type="EMBL" id="LUXM01000040">
    <property type="protein sequence ID" value="KZU92180.1"/>
    <property type="molecule type" value="Genomic_DNA"/>
</dbReference>
<sequence length="48" mass="5617">MDKTVNNHIKFLKHVINSIWISDGESLTKLYKMLDKSETELNELRGLN</sequence>
<protein>
    <submittedName>
        <fullName evidence="1">Uncharacterized protein</fullName>
    </submittedName>
</protein>
<dbReference type="Proteomes" id="UP000076882">
    <property type="component" value="Unassembled WGS sequence"/>
</dbReference>
<dbReference type="AlphaFoldDB" id="A0A162GC25"/>
<name>A0A162GC25_LACPN</name>
<proteinExistence type="predicted"/>
<dbReference type="RefSeq" id="WP_178138137.1">
    <property type="nucleotide sequence ID" value="NZ_CP103324.1"/>
</dbReference>
<organism evidence="1 2">
    <name type="scientific">Lactiplantibacillus plantarum</name>
    <name type="common">Lactobacillus plantarum</name>
    <dbReference type="NCBI Taxonomy" id="1590"/>
    <lineage>
        <taxon>Bacteria</taxon>
        <taxon>Bacillati</taxon>
        <taxon>Bacillota</taxon>
        <taxon>Bacilli</taxon>
        <taxon>Lactobacillales</taxon>
        <taxon>Lactobacillaceae</taxon>
        <taxon>Lactiplantibacillus</taxon>
    </lineage>
</organism>
<dbReference type="PATRIC" id="fig|1590.201.peg.3402"/>
<evidence type="ECO:0000313" key="2">
    <source>
        <dbReference type="Proteomes" id="UP000076882"/>
    </source>
</evidence>
<gene>
    <name evidence="1" type="ORF">Lp19_3466</name>
</gene>